<evidence type="ECO:0000256" key="1">
    <source>
        <dbReference type="ARBA" id="ARBA00022737"/>
    </source>
</evidence>
<dbReference type="PROSITE" id="PS00018">
    <property type="entry name" value="EF_HAND_1"/>
    <property type="match status" value="1"/>
</dbReference>
<gene>
    <name evidence="5" type="ORF">CcCBS67573_g01709</name>
</gene>
<evidence type="ECO:0000313" key="5">
    <source>
        <dbReference type="EMBL" id="TPX77011.1"/>
    </source>
</evidence>
<dbReference type="EMBL" id="QEAP01000030">
    <property type="protein sequence ID" value="TPX77011.1"/>
    <property type="molecule type" value="Genomic_DNA"/>
</dbReference>
<dbReference type="SUPFAM" id="SSF47473">
    <property type="entry name" value="EF-hand"/>
    <property type="match status" value="1"/>
</dbReference>
<feature type="domain" description="EF-hand" evidence="4">
    <location>
        <begin position="108"/>
        <end position="143"/>
    </location>
</feature>
<dbReference type="InterPro" id="IPR002048">
    <property type="entry name" value="EF_hand_dom"/>
</dbReference>
<evidence type="ECO:0000313" key="6">
    <source>
        <dbReference type="Proteomes" id="UP000320333"/>
    </source>
</evidence>
<dbReference type="SMART" id="SM00054">
    <property type="entry name" value="EFh"/>
    <property type="match status" value="2"/>
</dbReference>
<organism evidence="5 6">
    <name type="scientific">Chytriomyces confervae</name>
    <dbReference type="NCBI Taxonomy" id="246404"/>
    <lineage>
        <taxon>Eukaryota</taxon>
        <taxon>Fungi</taxon>
        <taxon>Fungi incertae sedis</taxon>
        <taxon>Chytridiomycota</taxon>
        <taxon>Chytridiomycota incertae sedis</taxon>
        <taxon>Chytridiomycetes</taxon>
        <taxon>Chytridiales</taxon>
        <taxon>Chytriomycetaceae</taxon>
        <taxon>Chytriomyces</taxon>
    </lineage>
</organism>
<dbReference type="Gene3D" id="1.10.238.10">
    <property type="entry name" value="EF-hand"/>
    <property type="match status" value="1"/>
</dbReference>
<dbReference type="FunFam" id="1.10.238.10:FF:000178">
    <property type="entry name" value="Calmodulin-2 A"/>
    <property type="match status" value="1"/>
</dbReference>
<dbReference type="PANTHER" id="PTHR23048">
    <property type="entry name" value="MYOSIN LIGHT CHAIN 1, 3"/>
    <property type="match status" value="1"/>
</dbReference>
<name>A0A507FKR1_9FUNG</name>
<accession>A0A507FKR1</accession>
<reference evidence="5 6" key="1">
    <citation type="journal article" date="2019" name="Sci. Rep.">
        <title>Comparative genomics of chytrid fungi reveal insights into the obligate biotrophic and pathogenic lifestyle of Synchytrium endobioticum.</title>
        <authorList>
            <person name="van de Vossenberg B.T.L.H."/>
            <person name="Warris S."/>
            <person name="Nguyen H.D.T."/>
            <person name="van Gent-Pelzer M.P.E."/>
            <person name="Joly D.L."/>
            <person name="van de Geest H.C."/>
            <person name="Bonants P.J.M."/>
            <person name="Smith D.S."/>
            <person name="Levesque C.A."/>
            <person name="van der Lee T.A.J."/>
        </authorList>
    </citation>
    <scope>NUCLEOTIDE SEQUENCE [LARGE SCALE GENOMIC DNA]</scope>
    <source>
        <strain evidence="5 6">CBS 675.73</strain>
    </source>
</reference>
<proteinExistence type="predicted"/>
<feature type="domain" description="EF-hand" evidence="4">
    <location>
        <begin position="72"/>
        <end position="107"/>
    </location>
</feature>
<dbReference type="STRING" id="246404.A0A507FKR1"/>
<dbReference type="Proteomes" id="UP000320333">
    <property type="component" value="Unassembled WGS sequence"/>
</dbReference>
<keyword evidence="2" id="KW-0106">Calcium</keyword>
<keyword evidence="6" id="KW-1185">Reference proteome</keyword>
<evidence type="ECO:0000259" key="4">
    <source>
        <dbReference type="PROSITE" id="PS50222"/>
    </source>
</evidence>
<dbReference type="OrthoDB" id="26525at2759"/>
<dbReference type="GO" id="GO:0005509">
    <property type="term" value="F:calcium ion binding"/>
    <property type="evidence" value="ECO:0007669"/>
    <property type="project" value="InterPro"/>
</dbReference>
<dbReference type="Pfam" id="PF13499">
    <property type="entry name" value="EF-hand_7"/>
    <property type="match status" value="1"/>
</dbReference>
<feature type="region of interest" description="Disordered" evidence="3">
    <location>
        <begin position="1"/>
        <end position="51"/>
    </location>
</feature>
<keyword evidence="1" id="KW-0677">Repeat</keyword>
<protein>
    <recommendedName>
        <fullName evidence="4">EF-hand domain-containing protein</fullName>
    </recommendedName>
</protein>
<evidence type="ECO:0000256" key="3">
    <source>
        <dbReference type="SAM" id="MobiDB-lite"/>
    </source>
</evidence>
<dbReference type="InterPro" id="IPR011992">
    <property type="entry name" value="EF-hand-dom_pair"/>
</dbReference>
<dbReference type="CDD" id="cd00051">
    <property type="entry name" value="EFh"/>
    <property type="match status" value="1"/>
</dbReference>
<dbReference type="PANTHER" id="PTHR23048:SF0">
    <property type="entry name" value="CALMODULIN LIKE 3"/>
    <property type="match status" value="1"/>
</dbReference>
<dbReference type="InterPro" id="IPR050230">
    <property type="entry name" value="CALM/Myosin/TropC-like"/>
</dbReference>
<evidence type="ECO:0000256" key="2">
    <source>
        <dbReference type="ARBA" id="ARBA00022837"/>
    </source>
</evidence>
<dbReference type="PROSITE" id="PS50222">
    <property type="entry name" value="EF_HAND_2"/>
    <property type="match status" value="2"/>
</dbReference>
<feature type="compositionally biased region" description="Pro residues" evidence="3">
    <location>
        <begin position="1"/>
        <end position="16"/>
    </location>
</feature>
<sequence length="234" mass="25743">MPPKPTQQKQQPPPKPGTQNANSAAKTPAKDTAKKGSGGPAQPAKQIPEQSEATNYLQIDPSLMERTGLNSVQLQELIEIFSLVDVDHGGTISTDELGVLMNTLGLHTTQMELEAMVKELDSENTGEIDFESFVGAMTRQLETDITPEELHKAFRTFTIYDGLNDLVTPEHEGCMPRYMLVNILTSFGELDKRLSVSEAEELINSVVAHGTHNVFDFNQFIQMYLPNAANAQAK</sequence>
<dbReference type="GO" id="GO:0016460">
    <property type="term" value="C:myosin II complex"/>
    <property type="evidence" value="ECO:0007669"/>
    <property type="project" value="TreeGrafter"/>
</dbReference>
<comment type="caution">
    <text evidence="5">The sequence shown here is derived from an EMBL/GenBank/DDBJ whole genome shotgun (WGS) entry which is preliminary data.</text>
</comment>
<dbReference type="InterPro" id="IPR018247">
    <property type="entry name" value="EF_Hand_1_Ca_BS"/>
</dbReference>
<dbReference type="AlphaFoldDB" id="A0A507FKR1"/>